<dbReference type="EMBL" id="KL198044">
    <property type="protein sequence ID" value="KDQ13336.1"/>
    <property type="molecule type" value="Genomic_DNA"/>
</dbReference>
<organism evidence="1 2">
    <name type="scientific">Botryobasidium botryosum (strain FD-172 SS1)</name>
    <dbReference type="NCBI Taxonomy" id="930990"/>
    <lineage>
        <taxon>Eukaryota</taxon>
        <taxon>Fungi</taxon>
        <taxon>Dikarya</taxon>
        <taxon>Basidiomycota</taxon>
        <taxon>Agaricomycotina</taxon>
        <taxon>Agaricomycetes</taxon>
        <taxon>Cantharellales</taxon>
        <taxon>Botryobasidiaceae</taxon>
        <taxon>Botryobasidium</taxon>
    </lineage>
</organism>
<dbReference type="HOGENOM" id="CLU_1261305_0_0_1"/>
<dbReference type="OrthoDB" id="2886770at2759"/>
<name>A0A067MP52_BOTB1</name>
<dbReference type="Proteomes" id="UP000027195">
    <property type="component" value="Unassembled WGS sequence"/>
</dbReference>
<gene>
    <name evidence="1" type="ORF">BOTBODRAFT_175649</name>
</gene>
<proteinExistence type="predicted"/>
<accession>A0A067MP52</accession>
<reference evidence="2" key="1">
    <citation type="journal article" date="2014" name="Proc. Natl. Acad. Sci. U.S.A.">
        <title>Extensive sampling of basidiomycete genomes demonstrates inadequacy of the white-rot/brown-rot paradigm for wood decay fungi.</title>
        <authorList>
            <person name="Riley R."/>
            <person name="Salamov A.A."/>
            <person name="Brown D.W."/>
            <person name="Nagy L.G."/>
            <person name="Floudas D."/>
            <person name="Held B.W."/>
            <person name="Levasseur A."/>
            <person name="Lombard V."/>
            <person name="Morin E."/>
            <person name="Otillar R."/>
            <person name="Lindquist E.A."/>
            <person name="Sun H."/>
            <person name="LaButti K.M."/>
            <person name="Schmutz J."/>
            <person name="Jabbour D."/>
            <person name="Luo H."/>
            <person name="Baker S.E."/>
            <person name="Pisabarro A.G."/>
            <person name="Walton J.D."/>
            <person name="Blanchette R.A."/>
            <person name="Henrissat B."/>
            <person name="Martin F."/>
            <person name="Cullen D."/>
            <person name="Hibbett D.S."/>
            <person name="Grigoriev I.V."/>
        </authorList>
    </citation>
    <scope>NUCLEOTIDE SEQUENCE [LARGE SCALE GENOMIC DNA]</scope>
    <source>
        <strain evidence="2">FD-172 SS1</strain>
    </source>
</reference>
<dbReference type="STRING" id="930990.A0A067MP52"/>
<dbReference type="AlphaFoldDB" id="A0A067MP52"/>
<evidence type="ECO:0000313" key="2">
    <source>
        <dbReference type="Proteomes" id="UP000027195"/>
    </source>
</evidence>
<keyword evidence="2" id="KW-1185">Reference proteome</keyword>
<protein>
    <submittedName>
        <fullName evidence="1">Uncharacterized protein</fullName>
    </submittedName>
</protein>
<sequence length="219" mass="25366">MNTHPGLFRDIVHNSFHLGYYSSDALIQLSHVCRLWRQILHDCADFWTTIRIDFAKRDPSSKAAFHIERAGRKLLDLEIWYDESHTMEWVRSWQSDVVRLRLVLRGCMDRWESFQIHAYSDTINLLLPICAGHAPKLKRLDIQAYDDDETSSNRLLVPLLPRAGSDHQPDYASISVAIEQYIPRFATLFGLGITSLAIDIDFGWNKDPILTSNDLIHIY</sequence>
<evidence type="ECO:0000313" key="1">
    <source>
        <dbReference type="EMBL" id="KDQ13336.1"/>
    </source>
</evidence>
<dbReference type="InParanoid" id="A0A067MP52"/>